<comment type="caution">
    <text evidence="2">The sequence shown here is derived from an EMBL/GenBank/DDBJ whole genome shotgun (WGS) entry which is preliminary data.</text>
</comment>
<evidence type="ECO:0000313" key="2">
    <source>
        <dbReference type="EMBL" id="RXI04165.1"/>
    </source>
</evidence>
<evidence type="ECO:0000313" key="3">
    <source>
        <dbReference type="Proteomes" id="UP000290289"/>
    </source>
</evidence>
<name>A0A498KEI5_MALDO</name>
<reference evidence="2 3" key="1">
    <citation type="submission" date="2018-10" db="EMBL/GenBank/DDBJ databases">
        <title>A high-quality apple genome assembly.</title>
        <authorList>
            <person name="Hu J."/>
        </authorList>
    </citation>
    <scope>NUCLEOTIDE SEQUENCE [LARGE SCALE GENOMIC DNA]</scope>
    <source>
        <strain evidence="3">cv. HFTH1</strain>
        <tissue evidence="2">Young leaf</tissue>
    </source>
</reference>
<gene>
    <name evidence="2" type="ORF">DVH24_038439</name>
</gene>
<sequence length="117" mass="13237">MGQLHKLKDGTGRDEIRWDETGRDKMGWNREEAKMPSDGNKEEEEGDGEIIILCSRRVRWNENSPKIRPVEHHVPPVLGAPNVRRNASSRSVPSRPTYQTVPEGTITSSILLLNLNP</sequence>
<dbReference type="AlphaFoldDB" id="A0A498KEI5"/>
<proteinExistence type="predicted"/>
<evidence type="ECO:0000256" key="1">
    <source>
        <dbReference type="SAM" id="MobiDB-lite"/>
    </source>
</evidence>
<dbReference type="Proteomes" id="UP000290289">
    <property type="component" value="Chromosome 3"/>
</dbReference>
<protein>
    <submittedName>
        <fullName evidence="2">Uncharacterized protein</fullName>
    </submittedName>
</protein>
<keyword evidence="3" id="KW-1185">Reference proteome</keyword>
<organism evidence="2 3">
    <name type="scientific">Malus domestica</name>
    <name type="common">Apple</name>
    <name type="synonym">Pyrus malus</name>
    <dbReference type="NCBI Taxonomy" id="3750"/>
    <lineage>
        <taxon>Eukaryota</taxon>
        <taxon>Viridiplantae</taxon>
        <taxon>Streptophyta</taxon>
        <taxon>Embryophyta</taxon>
        <taxon>Tracheophyta</taxon>
        <taxon>Spermatophyta</taxon>
        <taxon>Magnoliopsida</taxon>
        <taxon>eudicotyledons</taxon>
        <taxon>Gunneridae</taxon>
        <taxon>Pentapetalae</taxon>
        <taxon>rosids</taxon>
        <taxon>fabids</taxon>
        <taxon>Rosales</taxon>
        <taxon>Rosaceae</taxon>
        <taxon>Amygdaloideae</taxon>
        <taxon>Maleae</taxon>
        <taxon>Malus</taxon>
    </lineage>
</organism>
<dbReference type="EMBL" id="RDQH01000329">
    <property type="protein sequence ID" value="RXI04165.1"/>
    <property type="molecule type" value="Genomic_DNA"/>
</dbReference>
<feature type="region of interest" description="Disordered" evidence="1">
    <location>
        <begin position="67"/>
        <end position="101"/>
    </location>
</feature>
<feature type="region of interest" description="Disordered" evidence="1">
    <location>
        <begin position="1"/>
        <end position="47"/>
    </location>
</feature>
<feature type="compositionally biased region" description="Basic and acidic residues" evidence="1">
    <location>
        <begin position="1"/>
        <end position="35"/>
    </location>
</feature>
<feature type="compositionally biased region" description="Polar residues" evidence="1">
    <location>
        <begin position="85"/>
        <end position="101"/>
    </location>
</feature>
<accession>A0A498KEI5</accession>